<evidence type="ECO:0000256" key="1">
    <source>
        <dbReference type="ARBA" id="ARBA00013258"/>
    </source>
</evidence>
<dbReference type="STRING" id="46223.SAMN05421852_11770"/>
<keyword evidence="3 6" id="KW-0012">Acyltransferase</keyword>
<dbReference type="InterPro" id="IPR001227">
    <property type="entry name" value="Ac_transferase_dom_sf"/>
</dbReference>
<dbReference type="EMBL" id="FORR01000017">
    <property type="protein sequence ID" value="SFJ70066.1"/>
    <property type="molecule type" value="Genomic_DNA"/>
</dbReference>
<evidence type="ECO:0000256" key="2">
    <source>
        <dbReference type="ARBA" id="ARBA00022679"/>
    </source>
</evidence>
<reference evidence="6 7" key="1">
    <citation type="submission" date="2016-10" db="EMBL/GenBank/DDBJ databases">
        <authorList>
            <person name="de Groot N.N."/>
        </authorList>
    </citation>
    <scope>NUCLEOTIDE SEQUENCE [LARGE SCALE GENOMIC DNA]</scope>
    <source>
        <strain evidence="6 7">DSM 44778</strain>
    </source>
</reference>
<comment type="catalytic activity">
    <reaction evidence="4">
        <text>holo-[ACP] + malonyl-CoA = malonyl-[ACP] + CoA</text>
        <dbReference type="Rhea" id="RHEA:41792"/>
        <dbReference type="Rhea" id="RHEA-COMP:9623"/>
        <dbReference type="Rhea" id="RHEA-COMP:9685"/>
        <dbReference type="ChEBI" id="CHEBI:57287"/>
        <dbReference type="ChEBI" id="CHEBI:57384"/>
        <dbReference type="ChEBI" id="CHEBI:64479"/>
        <dbReference type="ChEBI" id="CHEBI:78449"/>
        <dbReference type="EC" id="2.3.1.39"/>
    </reaction>
</comment>
<dbReference type="Gene3D" id="3.40.366.10">
    <property type="entry name" value="Malonyl-Coenzyme A Acyl Carrier Protein, domain 2"/>
    <property type="match status" value="2"/>
</dbReference>
<accession>A0A1I3TKB7</accession>
<dbReference type="GO" id="GO:0006633">
    <property type="term" value="P:fatty acid biosynthetic process"/>
    <property type="evidence" value="ECO:0007669"/>
    <property type="project" value="TreeGrafter"/>
</dbReference>
<dbReference type="InterPro" id="IPR014043">
    <property type="entry name" value="Acyl_transferase_dom"/>
</dbReference>
<dbReference type="InterPro" id="IPR016036">
    <property type="entry name" value="Malonyl_transacylase_ACP-bd"/>
</dbReference>
<keyword evidence="2 6" id="KW-0808">Transferase</keyword>
<dbReference type="Proteomes" id="UP000199545">
    <property type="component" value="Unassembled WGS sequence"/>
</dbReference>
<name>A0A1I3TKB7_9BACL</name>
<evidence type="ECO:0000313" key="6">
    <source>
        <dbReference type="EMBL" id="SFJ70066.1"/>
    </source>
</evidence>
<dbReference type="Pfam" id="PF21607">
    <property type="entry name" value="FabD_helical_ins"/>
    <property type="match status" value="1"/>
</dbReference>
<dbReference type="Gene3D" id="3.20.20.70">
    <property type="entry name" value="Aldolase class I"/>
    <property type="match status" value="1"/>
</dbReference>
<protein>
    <recommendedName>
        <fullName evidence="1">[acyl-carrier-protein] S-malonyltransferase</fullName>
        <ecNumber evidence="1">2.3.1.39</ecNumber>
    </recommendedName>
</protein>
<dbReference type="Gene3D" id="3.30.70.250">
    <property type="entry name" value="Malonyl-CoA ACP transacylase, ACP-binding"/>
    <property type="match status" value="1"/>
</dbReference>
<dbReference type="AlphaFoldDB" id="A0A1I3TKB7"/>
<keyword evidence="7" id="KW-1185">Reference proteome</keyword>
<proteinExistence type="predicted"/>
<dbReference type="SUPFAM" id="SSF52151">
    <property type="entry name" value="FabD/lysophospholipase-like"/>
    <property type="match status" value="2"/>
</dbReference>
<dbReference type="SMART" id="SM00827">
    <property type="entry name" value="PKS_AT"/>
    <property type="match status" value="2"/>
</dbReference>
<evidence type="ECO:0000256" key="4">
    <source>
        <dbReference type="ARBA" id="ARBA00048462"/>
    </source>
</evidence>
<dbReference type="PANTHER" id="PTHR42681:SF1">
    <property type="entry name" value="MALONYL-COA-ACYL CARRIER PROTEIN TRANSACYLASE, MITOCHONDRIAL"/>
    <property type="match status" value="1"/>
</dbReference>
<dbReference type="Pfam" id="PF00698">
    <property type="entry name" value="Acyl_transf_1"/>
    <property type="match status" value="2"/>
</dbReference>
<dbReference type="InterPro" id="IPR050858">
    <property type="entry name" value="Mal-CoA-ACP_Trans/PKS_FabD"/>
</dbReference>
<dbReference type="InterPro" id="IPR014179">
    <property type="entry name" value="PfaD-like_TIM-barrel"/>
</dbReference>
<dbReference type="OrthoDB" id="9805460at2"/>
<dbReference type="GO" id="GO:0005829">
    <property type="term" value="C:cytosol"/>
    <property type="evidence" value="ECO:0007669"/>
    <property type="project" value="TreeGrafter"/>
</dbReference>
<dbReference type="PANTHER" id="PTHR42681">
    <property type="entry name" value="MALONYL-COA-ACYL CARRIER PROTEIN TRANSACYLASE, MITOCHONDRIAL"/>
    <property type="match status" value="1"/>
</dbReference>
<dbReference type="InterPro" id="IPR016035">
    <property type="entry name" value="Acyl_Trfase/lysoPLipase"/>
</dbReference>
<dbReference type="InterPro" id="IPR004410">
    <property type="entry name" value="Malonyl_CoA-ACP_transAc_FabD"/>
</dbReference>
<dbReference type="SUPFAM" id="SSF55048">
    <property type="entry name" value="Probable ACP-binding domain of malonyl-CoA ACP transacylase"/>
    <property type="match status" value="1"/>
</dbReference>
<evidence type="ECO:0000256" key="3">
    <source>
        <dbReference type="ARBA" id="ARBA00023315"/>
    </source>
</evidence>
<dbReference type="CDD" id="cd04742">
    <property type="entry name" value="NPD_FabD"/>
    <property type="match status" value="1"/>
</dbReference>
<dbReference type="InterPro" id="IPR049489">
    <property type="entry name" value="FabD-like_helical_ins"/>
</dbReference>
<dbReference type="NCBIfam" id="TIGR00128">
    <property type="entry name" value="fabD"/>
    <property type="match status" value="1"/>
</dbReference>
<dbReference type="NCBIfam" id="TIGR02814">
    <property type="entry name" value="pfaD_fam"/>
    <property type="match status" value="1"/>
</dbReference>
<dbReference type="GO" id="GO:0004314">
    <property type="term" value="F:[acyl-carrier-protein] S-malonyltransferase activity"/>
    <property type="evidence" value="ECO:0007669"/>
    <property type="project" value="UniProtKB-EC"/>
</dbReference>
<organism evidence="6 7">
    <name type="scientific">Thermoflavimicrobium dichotomicum</name>
    <dbReference type="NCBI Taxonomy" id="46223"/>
    <lineage>
        <taxon>Bacteria</taxon>
        <taxon>Bacillati</taxon>
        <taxon>Bacillota</taxon>
        <taxon>Bacilli</taxon>
        <taxon>Bacillales</taxon>
        <taxon>Thermoactinomycetaceae</taxon>
        <taxon>Thermoflavimicrobium</taxon>
    </lineage>
</organism>
<feature type="domain" description="Malonyl-CoA:ACP transacylase (MAT)" evidence="5">
    <location>
        <begin position="8"/>
        <end position="304"/>
    </location>
</feature>
<evidence type="ECO:0000313" key="7">
    <source>
        <dbReference type="Proteomes" id="UP000199545"/>
    </source>
</evidence>
<sequence length="1099" mass="123834">MTKPVVFMFGGQGTQYYQMGRELFLNHPVFRKWMLHLDKIVQKSCGLSVVDELYRENRRISDRFDRLLFTHPAIFMVEYALAQVLIEEGIEPEYVIGSSLGEFVAAALAGVTEVDLMLELVVKHAQTFECYCPAGGMIAILYDPRLYWENSALYENSELVSVNFDSHFVIAGKLDPLKVVQQFLTNNRITHQMLPVTYAFHSSAIDSVERYCLDLLQHMVCQKPRIPIVSSLYGTILSEQPDTYFWDIARQPIKFSDAFKSMESISRQNAVYLDLSPGGTLANFAKRNMSLDSESEVYSFLSPYNLEEKQLEILTAKMAKKKQVEVKRRKTDNMVTFMFPGQGSHVKGIGGTLFDEFPDYTAIADKVLGYSIKELCLYDPEKKLGKTQFTQPALYVVNALSYLKKVLETGRKPDFVVGHSLGEYNALFAAGAFDFETGLKLVKKRGELMGQARDGGMAAVIGLQDEKVEAILRENGFSTIDIANYNTPTQIVISGPLDDIEKAGDAFSEAGAMYIPLNVSGAFHSRYMKAAQTEFERYLDQFTFSELSIPVISNCKARPYTYGELKTNLVKQIVHSVKWTESIRYLMGLGEMTFEEIGPGDVLTKLVQKIREQAEPLVVSEEPAEEESIEGWQDKKEYRQEAESFISLEITATSLGDEEFKKDYKLKYAYLTGGMYRGIASKEMVVRMGKAGMMGFFGTGGLDLQQVEEAIQYIQRELDDRHAYGMNLVHQPAFPEFEEQLVDLYLRYGVKNLEASAFMGITPALIKFRAQGVKRAPDGSVIGSNHIIAKLSRPEVAEAFLSPAPAHLVAKMVEERKITQEQADLLKEIPMADDICTEADSGGHTDGAVAYALLPAILKLRDEKMKKYGYRKKVRVGAAGGIGTPEAAAAAFIMGADFILTGSINQCTVEAGTSDAVKDLLQQMNVQDTVYAPAGDMFEMGAKVQVLKKGVFFPARANKLYDLYRLHNSLDEIDERTKKQIQEKYFKRSFEEVYKEIKKYYPPHQIEKFEQNPKQKMAAIFKWYFSYSSRLALNGTPGHQVDYQIHCGPALGAFNQWVKGTPLEDWRNRHVDEIGEKLMIETAHLLAQRLRKLNPQLHG</sequence>
<gene>
    <name evidence="6" type="ORF">SAMN05421852_11770</name>
</gene>
<dbReference type="RefSeq" id="WP_093231160.1">
    <property type="nucleotide sequence ID" value="NZ_FORR01000017.1"/>
</dbReference>
<evidence type="ECO:0000259" key="5">
    <source>
        <dbReference type="SMART" id="SM00827"/>
    </source>
</evidence>
<dbReference type="EC" id="2.3.1.39" evidence="1"/>
<dbReference type="InterPro" id="IPR013785">
    <property type="entry name" value="Aldolase_TIM"/>
</dbReference>
<dbReference type="SUPFAM" id="SSF51395">
    <property type="entry name" value="FMN-linked oxidoreductases"/>
    <property type="match status" value="1"/>
</dbReference>
<feature type="domain" description="Malonyl-CoA:ACP transacylase (MAT)" evidence="5">
    <location>
        <begin position="338"/>
        <end position="625"/>
    </location>
</feature>